<evidence type="ECO:0000313" key="2">
    <source>
        <dbReference type="Proteomes" id="UP000521872"/>
    </source>
</evidence>
<gene>
    <name evidence="1" type="ORF">D9613_012254</name>
</gene>
<protein>
    <submittedName>
        <fullName evidence="1">Uncharacterized protein</fullName>
    </submittedName>
</protein>
<comment type="caution">
    <text evidence="1">The sequence shown here is derived from an EMBL/GenBank/DDBJ whole genome shotgun (WGS) entry which is preliminary data.</text>
</comment>
<accession>A0A8H4QEX3</accession>
<dbReference type="EMBL" id="JAACJL010000061">
    <property type="protein sequence ID" value="KAF4609535.1"/>
    <property type="molecule type" value="Genomic_DNA"/>
</dbReference>
<evidence type="ECO:0000313" key="1">
    <source>
        <dbReference type="EMBL" id="KAF4609535.1"/>
    </source>
</evidence>
<sequence>MADVGQRTIDIRNRKHPLISFPLLGANGQHQTAFGDPFRVKESSYIYSYIDYKSASLDSDPLHEFKFPPWAVGVLYYHRSTPEISSSIRFRICDDVRPPSVDAGQDLMLPPTYPGEKLPWEIPLGLITSAKRYRPFLQTLLNDRLVDHALIEHLRSFNIKHLIRDKLPLYTIDQPFVVDLSKARSLNFMTMKGCHFGFILQAWRDRSPHRQPFTGESLYSFSSPCTI</sequence>
<dbReference type="Proteomes" id="UP000521872">
    <property type="component" value="Unassembled WGS sequence"/>
</dbReference>
<keyword evidence="2" id="KW-1185">Reference proteome</keyword>
<proteinExistence type="predicted"/>
<organism evidence="1 2">
    <name type="scientific">Agrocybe pediades</name>
    <dbReference type="NCBI Taxonomy" id="84607"/>
    <lineage>
        <taxon>Eukaryota</taxon>
        <taxon>Fungi</taxon>
        <taxon>Dikarya</taxon>
        <taxon>Basidiomycota</taxon>
        <taxon>Agaricomycotina</taxon>
        <taxon>Agaricomycetes</taxon>
        <taxon>Agaricomycetidae</taxon>
        <taxon>Agaricales</taxon>
        <taxon>Agaricineae</taxon>
        <taxon>Strophariaceae</taxon>
        <taxon>Agrocybe</taxon>
    </lineage>
</organism>
<name>A0A8H4QEX3_9AGAR</name>
<dbReference type="AlphaFoldDB" id="A0A8H4QEX3"/>
<reference evidence="1 2" key="1">
    <citation type="submission" date="2019-12" db="EMBL/GenBank/DDBJ databases">
        <authorList>
            <person name="Floudas D."/>
            <person name="Bentzer J."/>
            <person name="Ahren D."/>
            <person name="Johansson T."/>
            <person name="Persson P."/>
            <person name="Tunlid A."/>
        </authorList>
    </citation>
    <scope>NUCLEOTIDE SEQUENCE [LARGE SCALE GENOMIC DNA]</scope>
    <source>
        <strain evidence="1 2">CBS 102.39</strain>
    </source>
</reference>